<keyword evidence="7" id="KW-1185">Reference proteome</keyword>
<dbReference type="PANTHER" id="PTHR38776:SF1">
    <property type="entry name" value="MLTA-INTERACTING PROTEIN-RELATED"/>
    <property type="match status" value="1"/>
</dbReference>
<evidence type="ECO:0000313" key="7">
    <source>
        <dbReference type="Proteomes" id="UP000019141"/>
    </source>
</evidence>
<name>W4L4Q4_ENTF1</name>
<evidence type="ECO:0000256" key="5">
    <source>
        <dbReference type="ARBA" id="ARBA00023237"/>
    </source>
</evidence>
<sequence length="203" mass="22438">MSYYIEFLGTGLRANVVAHEFWRAGPVLRYRFSRDDVDNDVVDRLRRVDAALEIGGFVGIEKRNVFQPRDAVSARIEVRQDIVGGHDGWLINLGGSYTFRPARRWRLVLGTSAAIASTNYMDTYFSVDADNAARSGLARFEADGGLKDLGLSVVAAYGITRRWGVFARAGYTRLLDDAANSPITEDEGSANQFLAAIGASYRF</sequence>
<dbReference type="PANTHER" id="PTHR38776">
    <property type="entry name" value="MLTA-INTERACTING PROTEIN-RELATED"/>
    <property type="match status" value="1"/>
</dbReference>
<comment type="caution">
    <text evidence="6">The sequence shown here is derived from an EMBL/GenBank/DDBJ whole genome shotgun (WGS) entry which is preliminary data.</text>
</comment>
<organism evidence="6 7">
    <name type="scientific">Entotheonella factor</name>
    <dbReference type="NCBI Taxonomy" id="1429438"/>
    <lineage>
        <taxon>Bacteria</taxon>
        <taxon>Pseudomonadati</taxon>
        <taxon>Nitrospinota/Tectimicrobiota group</taxon>
        <taxon>Candidatus Tectimicrobiota</taxon>
        <taxon>Candidatus Entotheonellia</taxon>
        <taxon>Candidatus Entotheonellales</taxon>
        <taxon>Candidatus Entotheonellaceae</taxon>
        <taxon>Candidatus Entotheonella</taxon>
    </lineage>
</organism>
<evidence type="ECO:0008006" key="8">
    <source>
        <dbReference type="Google" id="ProtNLM"/>
    </source>
</evidence>
<dbReference type="Pfam" id="PF06629">
    <property type="entry name" value="MipA"/>
    <property type="match status" value="1"/>
</dbReference>
<keyword evidence="3" id="KW-0732">Signal</keyword>
<keyword evidence="5" id="KW-0998">Cell outer membrane</keyword>
<evidence type="ECO:0000256" key="4">
    <source>
        <dbReference type="ARBA" id="ARBA00023136"/>
    </source>
</evidence>
<evidence type="ECO:0000256" key="3">
    <source>
        <dbReference type="ARBA" id="ARBA00022729"/>
    </source>
</evidence>
<evidence type="ECO:0000256" key="2">
    <source>
        <dbReference type="ARBA" id="ARBA00005722"/>
    </source>
</evidence>
<dbReference type="InterPro" id="IPR010583">
    <property type="entry name" value="MipA"/>
</dbReference>
<dbReference type="GO" id="GO:0009279">
    <property type="term" value="C:cell outer membrane"/>
    <property type="evidence" value="ECO:0007669"/>
    <property type="project" value="UniProtKB-SubCell"/>
</dbReference>
<dbReference type="Proteomes" id="UP000019141">
    <property type="component" value="Unassembled WGS sequence"/>
</dbReference>
<proteinExistence type="inferred from homology"/>
<gene>
    <name evidence="6" type="ORF">ETSY1_40965</name>
</gene>
<keyword evidence="4" id="KW-0472">Membrane</keyword>
<dbReference type="Gene3D" id="2.40.160.20">
    <property type="match status" value="1"/>
</dbReference>
<dbReference type="EMBL" id="AZHW01001319">
    <property type="protein sequence ID" value="ETW93047.1"/>
    <property type="molecule type" value="Genomic_DNA"/>
</dbReference>
<reference evidence="6 7" key="1">
    <citation type="journal article" date="2014" name="Nature">
        <title>An environmental bacterial taxon with a large and distinct metabolic repertoire.</title>
        <authorList>
            <person name="Wilson M.C."/>
            <person name="Mori T."/>
            <person name="Ruckert C."/>
            <person name="Uria A.R."/>
            <person name="Helf M.J."/>
            <person name="Takada K."/>
            <person name="Gernert C."/>
            <person name="Steffens U.A."/>
            <person name="Heycke N."/>
            <person name="Schmitt S."/>
            <person name="Rinke C."/>
            <person name="Helfrich E.J."/>
            <person name="Brachmann A.O."/>
            <person name="Gurgui C."/>
            <person name="Wakimoto T."/>
            <person name="Kracht M."/>
            <person name="Crusemann M."/>
            <person name="Hentschel U."/>
            <person name="Abe I."/>
            <person name="Matsunaga S."/>
            <person name="Kalinowski J."/>
            <person name="Takeyama H."/>
            <person name="Piel J."/>
        </authorList>
    </citation>
    <scope>NUCLEOTIDE SEQUENCE [LARGE SCALE GENOMIC DNA]</scope>
    <source>
        <strain evidence="7">TSY1</strain>
    </source>
</reference>
<dbReference type="AlphaFoldDB" id="W4L4Q4"/>
<protein>
    <recommendedName>
        <fullName evidence="8">MipA/OmpV family protein</fullName>
    </recommendedName>
</protein>
<comment type="similarity">
    <text evidence="2">Belongs to the MipA/OmpV family.</text>
</comment>
<accession>W4L4Q4</accession>
<evidence type="ECO:0000256" key="1">
    <source>
        <dbReference type="ARBA" id="ARBA00004442"/>
    </source>
</evidence>
<evidence type="ECO:0000313" key="6">
    <source>
        <dbReference type="EMBL" id="ETW93047.1"/>
    </source>
</evidence>
<comment type="subcellular location">
    <subcellularLocation>
        <location evidence="1">Cell outer membrane</location>
    </subcellularLocation>
</comment>
<dbReference type="HOGENOM" id="CLU_062990_2_0_7"/>